<protein>
    <submittedName>
        <fullName evidence="1">Uncharacterized protein</fullName>
    </submittedName>
</protein>
<keyword evidence="2" id="KW-1185">Reference proteome</keyword>
<gene>
    <name evidence="1" type="ORF">L1987_71647</name>
</gene>
<reference evidence="1 2" key="2">
    <citation type="journal article" date="2022" name="Mol. Ecol. Resour.">
        <title>The genomes of chicory, endive, great burdock and yacon provide insights into Asteraceae paleo-polyploidization history and plant inulin production.</title>
        <authorList>
            <person name="Fan W."/>
            <person name="Wang S."/>
            <person name="Wang H."/>
            <person name="Wang A."/>
            <person name="Jiang F."/>
            <person name="Liu H."/>
            <person name="Zhao H."/>
            <person name="Xu D."/>
            <person name="Zhang Y."/>
        </authorList>
    </citation>
    <scope>NUCLEOTIDE SEQUENCE [LARGE SCALE GENOMIC DNA]</scope>
    <source>
        <strain evidence="2">cv. Yunnan</strain>
        <tissue evidence="1">Leaves</tissue>
    </source>
</reference>
<accession>A0ACB9AT16</accession>
<comment type="caution">
    <text evidence="1">The sequence shown here is derived from an EMBL/GenBank/DDBJ whole genome shotgun (WGS) entry which is preliminary data.</text>
</comment>
<name>A0ACB9AT16_9ASTR</name>
<reference evidence="2" key="1">
    <citation type="journal article" date="2022" name="Mol. Ecol. Resour.">
        <title>The genomes of chicory, endive, great burdock and yacon provide insights into Asteraceae palaeo-polyploidization history and plant inulin production.</title>
        <authorList>
            <person name="Fan W."/>
            <person name="Wang S."/>
            <person name="Wang H."/>
            <person name="Wang A."/>
            <person name="Jiang F."/>
            <person name="Liu H."/>
            <person name="Zhao H."/>
            <person name="Xu D."/>
            <person name="Zhang Y."/>
        </authorList>
    </citation>
    <scope>NUCLEOTIDE SEQUENCE [LARGE SCALE GENOMIC DNA]</scope>
    <source>
        <strain evidence="2">cv. Yunnan</strain>
    </source>
</reference>
<sequence>MILHILIFSVVLIITSAEANCNRVCRGGGHENSVSYPFGFSDACEIPLKCSEAGEIRVGEYIVQNITSDHIRINLPAKSSGLKNNFNLRECDDSWVINRTINCYSEDQPDREEFINLKKLEAAGCRILLSSVTADVNGSSSPSVLPVLDYQKLELGWWVRGECGCDKNAACRNVSFENQTLGYRCHCNNGYAGDGFIAGDACRRGTLVHYLLA</sequence>
<evidence type="ECO:0000313" key="2">
    <source>
        <dbReference type="Proteomes" id="UP001056120"/>
    </source>
</evidence>
<organism evidence="1 2">
    <name type="scientific">Smallanthus sonchifolius</name>
    <dbReference type="NCBI Taxonomy" id="185202"/>
    <lineage>
        <taxon>Eukaryota</taxon>
        <taxon>Viridiplantae</taxon>
        <taxon>Streptophyta</taxon>
        <taxon>Embryophyta</taxon>
        <taxon>Tracheophyta</taxon>
        <taxon>Spermatophyta</taxon>
        <taxon>Magnoliopsida</taxon>
        <taxon>eudicotyledons</taxon>
        <taxon>Gunneridae</taxon>
        <taxon>Pentapetalae</taxon>
        <taxon>asterids</taxon>
        <taxon>campanulids</taxon>
        <taxon>Asterales</taxon>
        <taxon>Asteraceae</taxon>
        <taxon>Asteroideae</taxon>
        <taxon>Heliantheae alliance</taxon>
        <taxon>Millerieae</taxon>
        <taxon>Smallanthus</taxon>
    </lineage>
</organism>
<evidence type="ECO:0000313" key="1">
    <source>
        <dbReference type="EMBL" id="KAI3713076.1"/>
    </source>
</evidence>
<dbReference type="EMBL" id="CM042041">
    <property type="protein sequence ID" value="KAI3713076.1"/>
    <property type="molecule type" value="Genomic_DNA"/>
</dbReference>
<dbReference type="Proteomes" id="UP001056120">
    <property type="component" value="Linkage Group LG24"/>
</dbReference>
<proteinExistence type="predicted"/>